<evidence type="ECO:0000256" key="4">
    <source>
        <dbReference type="ARBA" id="ARBA00022552"/>
    </source>
</evidence>
<dbReference type="GO" id="GO:0051539">
    <property type="term" value="F:4 iron, 4 sulfur cluster binding"/>
    <property type="evidence" value="ECO:0007669"/>
    <property type="project" value="UniProtKB-UniRule"/>
</dbReference>
<dbReference type="SMART" id="SM00729">
    <property type="entry name" value="Elp3"/>
    <property type="match status" value="1"/>
</dbReference>
<dbReference type="Pfam" id="PF04055">
    <property type="entry name" value="Radical_SAM"/>
    <property type="match status" value="1"/>
</dbReference>
<dbReference type="InterPro" id="IPR004383">
    <property type="entry name" value="rRNA_lsu_MTrfase_RlmN/Cfr"/>
</dbReference>
<evidence type="ECO:0000256" key="7">
    <source>
        <dbReference type="ARBA" id="ARBA00022691"/>
    </source>
</evidence>
<proteinExistence type="inferred from homology"/>
<keyword evidence="9 13" id="KW-0479">Metal-binding</keyword>
<dbReference type="Proteomes" id="UP000321046">
    <property type="component" value="Unassembled WGS sequence"/>
</dbReference>
<protein>
    <recommendedName>
        <fullName evidence="13">Probable dual-specificity RNA methyltransferase RlmN</fullName>
        <ecNumber evidence="13">2.1.1.192</ecNumber>
    </recommendedName>
    <alternativeName>
        <fullName evidence="13">23S rRNA (adenine(2503)-C(2))-methyltransferase</fullName>
    </alternativeName>
    <alternativeName>
        <fullName evidence="13">23S rRNA m2A2503 methyltransferase</fullName>
    </alternativeName>
    <alternativeName>
        <fullName evidence="13">Ribosomal RNA large subunit methyltransferase N</fullName>
    </alternativeName>
    <alternativeName>
        <fullName evidence="13">tRNA (adenine(37)-C(2))-methyltransferase</fullName>
    </alternativeName>
    <alternativeName>
        <fullName evidence="13">tRNA m2A37 methyltransferase</fullName>
    </alternativeName>
</protein>
<feature type="binding site" evidence="13">
    <location>
        <position position="135"/>
    </location>
    <ligand>
        <name>[4Fe-4S] cluster</name>
        <dbReference type="ChEBI" id="CHEBI:49883"/>
        <note>4Fe-4S-S-AdoMet</note>
    </ligand>
</feature>
<dbReference type="HAMAP" id="MF_01849">
    <property type="entry name" value="RNA_methyltr_RlmN"/>
    <property type="match status" value="1"/>
</dbReference>
<evidence type="ECO:0000313" key="16">
    <source>
        <dbReference type="EMBL" id="TXD43789.1"/>
    </source>
</evidence>
<sequence length="387" mass="43592">MRRERSPSIDQALEALSQGTDELGPIDLKNFTQAELKKLLAEGFGEKAFRAKQVYQWLYLHLADDFEAMTNLSKGLREQLSAKARVSPLEFDGSHTASDGTTKLTFKCDDGAVIETVFIPSEGRNTLCISSQVGCAMGCTFCYTAKMGLKRNLSTAEIVEQVVQARRRMGDVNGHIGNIVFMGMGEPLHNVDNVIRAIHILTDEQGLNFSRRKVTVSTSGLVPAIKRLGEETDVQLAISLNATTDETRGQIMPVNDRWDLETLMAALKEFPLTNRERITFEYVMIRDLNDTLEDAQRIIELTREIPSKINLIPFNPHPRTPFQTPPEERIDAFQKYLVDRNVGVYRRRTRGRDEMAACGQLGKPGEKEPPHVRKRLEKFRNESPANA</sequence>
<comment type="similarity">
    <text evidence="13">Belongs to the radical SAM superfamily. RlmN family.</text>
</comment>
<dbReference type="GO" id="GO:0000049">
    <property type="term" value="F:tRNA binding"/>
    <property type="evidence" value="ECO:0007669"/>
    <property type="project" value="UniProtKB-UniRule"/>
</dbReference>
<dbReference type="CDD" id="cd01335">
    <property type="entry name" value="Radical_SAM"/>
    <property type="match status" value="1"/>
</dbReference>
<dbReference type="OrthoDB" id="9793973at2"/>
<dbReference type="PIRSF" id="PIRSF006004">
    <property type="entry name" value="CHP00048"/>
    <property type="match status" value="1"/>
</dbReference>
<keyword evidence="11 13" id="KW-0411">Iron-sulfur</keyword>
<keyword evidence="12 13" id="KW-1015">Disulfide bond</keyword>
<dbReference type="GO" id="GO:0046872">
    <property type="term" value="F:metal ion binding"/>
    <property type="evidence" value="ECO:0007669"/>
    <property type="project" value="UniProtKB-KW"/>
</dbReference>
<feature type="domain" description="Radical SAM core" evidence="15">
    <location>
        <begin position="121"/>
        <end position="353"/>
    </location>
</feature>
<feature type="region of interest" description="Disordered" evidence="14">
    <location>
        <begin position="355"/>
        <end position="387"/>
    </location>
</feature>
<evidence type="ECO:0000256" key="3">
    <source>
        <dbReference type="ARBA" id="ARBA00022490"/>
    </source>
</evidence>
<evidence type="ECO:0000313" key="17">
    <source>
        <dbReference type="Proteomes" id="UP000321046"/>
    </source>
</evidence>
<dbReference type="InterPro" id="IPR013785">
    <property type="entry name" value="Aldolase_TIM"/>
</dbReference>
<dbReference type="GO" id="GO:0005737">
    <property type="term" value="C:cytoplasm"/>
    <property type="evidence" value="ECO:0007669"/>
    <property type="project" value="UniProtKB-SubCell"/>
</dbReference>
<keyword evidence="2 13" id="KW-0004">4Fe-4S</keyword>
<dbReference type="InterPro" id="IPR058240">
    <property type="entry name" value="rSAM_sf"/>
</dbReference>
<dbReference type="AlphaFoldDB" id="A0A5C6XNX6"/>
<evidence type="ECO:0000259" key="15">
    <source>
        <dbReference type="PROSITE" id="PS51918"/>
    </source>
</evidence>
<keyword evidence="6 13" id="KW-0808">Transferase</keyword>
<dbReference type="GO" id="GO:0002935">
    <property type="term" value="F:tRNA (adenine(37)-C2)-methyltransferase activity"/>
    <property type="evidence" value="ECO:0007669"/>
    <property type="project" value="UniProtKB-UniRule"/>
</dbReference>
<evidence type="ECO:0000256" key="14">
    <source>
        <dbReference type="SAM" id="MobiDB-lite"/>
    </source>
</evidence>
<dbReference type="GO" id="GO:0019843">
    <property type="term" value="F:rRNA binding"/>
    <property type="evidence" value="ECO:0007669"/>
    <property type="project" value="UniProtKB-UniRule"/>
</dbReference>
<comment type="miscellaneous">
    <text evidence="13">Reaction proceeds by a ping-pong mechanism involving intermediate methylation of a conserved cysteine residue.</text>
</comment>
<dbReference type="InterPro" id="IPR040072">
    <property type="entry name" value="Methyltransferase_A"/>
</dbReference>
<keyword evidence="4 13" id="KW-0698">rRNA processing</keyword>
<comment type="cofactor">
    <cofactor evidence="13">
        <name>[4Fe-4S] cluster</name>
        <dbReference type="ChEBI" id="CHEBI:49883"/>
    </cofactor>
    <text evidence="13">Binds 1 [4Fe-4S] cluster. The cluster is coordinated with 3 cysteines and an exchangeable S-adenosyl-L-methionine.</text>
</comment>
<evidence type="ECO:0000256" key="8">
    <source>
        <dbReference type="ARBA" id="ARBA00022694"/>
    </source>
</evidence>
<keyword evidence="3 13" id="KW-0963">Cytoplasm</keyword>
<dbReference type="PANTHER" id="PTHR30544:SF5">
    <property type="entry name" value="RADICAL SAM CORE DOMAIN-CONTAINING PROTEIN"/>
    <property type="match status" value="1"/>
</dbReference>
<feature type="binding site" evidence="13">
    <location>
        <begin position="185"/>
        <end position="186"/>
    </location>
    <ligand>
        <name>S-adenosyl-L-methionine</name>
        <dbReference type="ChEBI" id="CHEBI:59789"/>
    </ligand>
</feature>
<dbReference type="GO" id="GO:0030488">
    <property type="term" value="P:tRNA methylation"/>
    <property type="evidence" value="ECO:0007669"/>
    <property type="project" value="UniProtKB-UniRule"/>
</dbReference>
<evidence type="ECO:0000256" key="1">
    <source>
        <dbReference type="ARBA" id="ARBA00004496"/>
    </source>
</evidence>
<dbReference type="EC" id="2.1.1.192" evidence="13"/>
<evidence type="ECO:0000256" key="12">
    <source>
        <dbReference type="ARBA" id="ARBA00023157"/>
    </source>
</evidence>
<gene>
    <name evidence="13 16" type="primary">rlmN</name>
    <name evidence="16" type="ORF">FRC96_01320</name>
</gene>
<reference evidence="16 17" key="1">
    <citation type="submission" date="2019-08" db="EMBL/GenBank/DDBJ databases">
        <title>Bradymonadales sp. TMQ2.</title>
        <authorList>
            <person name="Liang Q."/>
        </authorList>
    </citation>
    <scope>NUCLEOTIDE SEQUENCE [LARGE SCALE GENOMIC DNA]</scope>
    <source>
        <strain evidence="16 17">TMQ2</strain>
    </source>
</reference>
<dbReference type="PROSITE" id="PS51918">
    <property type="entry name" value="RADICAL_SAM"/>
    <property type="match status" value="1"/>
</dbReference>
<dbReference type="RefSeq" id="WP_146972236.1">
    <property type="nucleotide sequence ID" value="NZ_VOSL01000006.1"/>
</dbReference>
<comment type="function">
    <text evidence="13">Specifically methylates position 2 of adenine 2503 in 23S rRNA and position 2 of adenine 37 in tRNAs.</text>
</comment>
<dbReference type="FunFam" id="3.20.20.70:FF:000014">
    <property type="entry name" value="Probable dual-specificity RNA methyltransferase RlmN"/>
    <property type="match status" value="1"/>
</dbReference>
<feature type="binding site" evidence="13">
    <location>
        <position position="315"/>
    </location>
    <ligand>
        <name>S-adenosyl-L-methionine</name>
        <dbReference type="ChEBI" id="CHEBI:59789"/>
    </ligand>
</feature>
<dbReference type="SUPFAM" id="SSF102114">
    <property type="entry name" value="Radical SAM enzymes"/>
    <property type="match status" value="1"/>
</dbReference>
<dbReference type="Gene3D" id="1.10.150.530">
    <property type="match status" value="1"/>
</dbReference>
<dbReference type="NCBIfam" id="TIGR00048">
    <property type="entry name" value="rRNA_mod_RlmN"/>
    <property type="match status" value="1"/>
</dbReference>
<evidence type="ECO:0000256" key="6">
    <source>
        <dbReference type="ARBA" id="ARBA00022679"/>
    </source>
</evidence>
<dbReference type="GO" id="GO:0070475">
    <property type="term" value="P:rRNA base methylation"/>
    <property type="evidence" value="ECO:0007669"/>
    <property type="project" value="UniProtKB-UniRule"/>
</dbReference>
<dbReference type="SFLD" id="SFLDG01082">
    <property type="entry name" value="B12-binding_domain_containing"/>
    <property type="match status" value="1"/>
</dbReference>
<evidence type="ECO:0000256" key="13">
    <source>
        <dbReference type="HAMAP-Rule" id="MF_01849"/>
    </source>
</evidence>
<comment type="catalytic activity">
    <reaction evidence="13">
        <text>adenosine(2503) in 23S rRNA + 2 reduced [2Fe-2S]-[ferredoxin] + 2 S-adenosyl-L-methionine = 2-methyladenosine(2503) in 23S rRNA + 5'-deoxyadenosine + L-methionine + 2 oxidized [2Fe-2S]-[ferredoxin] + S-adenosyl-L-homocysteine</text>
        <dbReference type="Rhea" id="RHEA:42916"/>
        <dbReference type="Rhea" id="RHEA-COMP:10000"/>
        <dbReference type="Rhea" id="RHEA-COMP:10001"/>
        <dbReference type="Rhea" id="RHEA-COMP:10152"/>
        <dbReference type="Rhea" id="RHEA-COMP:10282"/>
        <dbReference type="ChEBI" id="CHEBI:17319"/>
        <dbReference type="ChEBI" id="CHEBI:33737"/>
        <dbReference type="ChEBI" id="CHEBI:33738"/>
        <dbReference type="ChEBI" id="CHEBI:57844"/>
        <dbReference type="ChEBI" id="CHEBI:57856"/>
        <dbReference type="ChEBI" id="CHEBI:59789"/>
        <dbReference type="ChEBI" id="CHEBI:74411"/>
        <dbReference type="ChEBI" id="CHEBI:74497"/>
        <dbReference type="EC" id="2.1.1.192"/>
    </reaction>
</comment>
<keyword evidence="7 13" id="KW-0949">S-adenosyl-L-methionine</keyword>
<comment type="caution">
    <text evidence="16">The sequence shown here is derived from an EMBL/GenBank/DDBJ whole genome shotgun (WGS) entry which is preliminary data.</text>
</comment>
<feature type="binding site" evidence="13">
    <location>
        <position position="139"/>
    </location>
    <ligand>
        <name>[4Fe-4S] cluster</name>
        <dbReference type="ChEBI" id="CHEBI:49883"/>
        <note>4Fe-4S-S-AdoMet</note>
    </ligand>
</feature>
<dbReference type="Gene3D" id="3.20.20.70">
    <property type="entry name" value="Aldolase class I"/>
    <property type="match status" value="1"/>
</dbReference>
<evidence type="ECO:0000256" key="10">
    <source>
        <dbReference type="ARBA" id="ARBA00023004"/>
    </source>
</evidence>
<dbReference type="PANTHER" id="PTHR30544">
    <property type="entry name" value="23S RRNA METHYLTRANSFERASE"/>
    <property type="match status" value="1"/>
</dbReference>
<keyword evidence="8 13" id="KW-0819">tRNA processing</keyword>
<dbReference type="EMBL" id="VOSL01000006">
    <property type="protein sequence ID" value="TXD43789.1"/>
    <property type="molecule type" value="Genomic_DNA"/>
</dbReference>
<dbReference type="InterPro" id="IPR048641">
    <property type="entry name" value="RlmN_N"/>
</dbReference>
<keyword evidence="10 13" id="KW-0408">Iron</keyword>
<dbReference type="Pfam" id="PF21016">
    <property type="entry name" value="RlmN_N"/>
    <property type="match status" value="1"/>
</dbReference>
<comment type="catalytic activity">
    <reaction evidence="13">
        <text>adenosine(37) in tRNA + 2 reduced [2Fe-2S]-[ferredoxin] + 2 S-adenosyl-L-methionine = 2-methyladenosine(37) in tRNA + 5'-deoxyadenosine + L-methionine + 2 oxidized [2Fe-2S]-[ferredoxin] + S-adenosyl-L-homocysteine</text>
        <dbReference type="Rhea" id="RHEA:43332"/>
        <dbReference type="Rhea" id="RHEA-COMP:10000"/>
        <dbReference type="Rhea" id="RHEA-COMP:10001"/>
        <dbReference type="Rhea" id="RHEA-COMP:10162"/>
        <dbReference type="Rhea" id="RHEA-COMP:10485"/>
        <dbReference type="ChEBI" id="CHEBI:17319"/>
        <dbReference type="ChEBI" id="CHEBI:33737"/>
        <dbReference type="ChEBI" id="CHEBI:33738"/>
        <dbReference type="ChEBI" id="CHEBI:57844"/>
        <dbReference type="ChEBI" id="CHEBI:57856"/>
        <dbReference type="ChEBI" id="CHEBI:59789"/>
        <dbReference type="ChEBI" id="CHEBI:74411"/>
        <dbReference type="ChEBI" id="CHEBI:74497"/>
        <dbReference type="EC" id="2.1.1.192"/>
    </reaction>
</comment>
<evidence type="ECO:0000256" key="11">
    <source>
        <dbReference type="ARBA" id="ARBA00023014"/>
    </source>
</evidence>
<accession>A0A5C6XNX6</accession>
<feature type="active site" description="Proton acceptor" evidence="13">
    <location>
        <position position="115"/>
    </location>
</feature>
<feature type="binding site" evidence="13">
    <location>
        <position position="142"/>
    </location>
    <ligand>
        <name>[4Fe-4S] cluster</name>
        <dbReference type="ChEBI" id="CHEBI:49883"/>
        <note>4Fe-4S-S-AdoMet</note>
    </ligand>
</feature>
<feature type="binding site" evidence="13">
    <location>
        <position position="217"/>
    </location>
    <ligand>
        <name>S-adenosyl-L-methionine</name>
        <dbReference type="ChEBI" id="CHEBI:59789"/>
    </ligand>
</feature>
<dbReference type="InterPro" id="IPR006638">
    <property type="entry name" value="Elp3/MiaA/NifB-like_rSAM"/>
</dbReference>
<dbReference type="InterPro" id="IPR007197">
    <property type="entry name" value="rSAM"/>
</dbReference>
<keyword evidence="5 13" id="KW-0489">Methyltransferase</keyword>
<evidence type="ECO:0000256" key="2">
    <source>
        <dbReference type="ARBA" id="ARBA00022485"/>
    </source>
</evidence>
<dbReference type="SFLD" id="SFLDF00275">
    <property type="entry name" value="adenosine_C2_methyltransferase"/>
    <property type="match status" value="1"/>
</dbReference>
<dbReference type="SFLD" id="SFLDG01062">
    <property type="entry name" value="methyltransferase_(Class_A)"/>
    <property type="match status" value="1"/>
</dbReference>
<organism evidence="16 17">
    <name type="scientific">Lujinxingia vulgaris</name>
    <dbReference type="NCBI Taxonomy" id="2600176"/>
    <lineage>
        <taxon>Bacteria</taxon>
        <taxon>Deltaproteobacteria</taxon>
        <taxon>Bradymonadales</taxon>
        <taxon>Lujinxingiaceae</taxon>
        <taxon>Lujinxingia</taxon>
    </lineage>
</organism>
<evidence type="ECO:0000256" key="5">
    <source>
        <dbReference type="ARBA" id="ARBA00022603"/>
    </source>
</evidence>
<dbReference type="InterPro" id="IPR027492">
    <property type="entry name" value="RNA_MTrfase_RlmN"/>
</dbReference>
<feature type="active site" description="S-methylcysteine intermediate" evidence="13">
    <location>
        <position position="358"/>
    </location>
</feature>
<feature type="binding site" evidence="13">
    <location>
        <begin position="239"/>
        <end position="241"/>
    </location>
    <ligand>
        <name>S-adenosyl-L-methionine</name>
        <dbReference type="ChEBI" id="CHEBI:59789"/>
    </ligand>
</feature>
<dbReference type="GO" id="GO:0070040">
    <property type="term" value="F:rRNA (adenine(2503)-C2-)-methyltransferase activity"/>
    <property type="evidence" value="ECO:0007669"/>
    <property type="project" value="UniProtKB-UniRule"/>
</dbReference>
<evidence type="ECO:0000256" key="9">
    <source>
        <dbReference type="ARBA" id="ARBA00022723"/>
    </source>
</evidence>
<comment type="subcellular location">
    <subcellularLocation>
        <location evidence="1 13">Cytoplasm</location>
    </subcellularLocation>
</comment>
<comment type="caution">
    <text evidence="13">Lacks conserved residue(s) required for the propagation of feature annotation.</text>
</comment>
<dbReference type="SFLD" id="SFLDS00029">
    <property type="entry name" value="Radical_SAM"/>
    <property type="match status" value="1"/>
</dbReference>
<name>A0A5C6XNX6_9DELT</name>